<protein>
    <submittedName>
        <fullName evidence="1">Uncharacterized protein</fullName>
    </submittedName>
</protein>
<gene>
    <name evidence="1" type="ORF">EVAR_85263_1</name>
</gene>
<accession>A0A4C1V6W0</accession>
<reference evidence="1 2" key="1">
    <citation type="journal article" date="2019" name="Commun. Biol.">
        <title>The bagworm genome reveals a unique fibroin gene that provides high tensile strength.</title>
        <authorList>
            <person name="Kono N."/>
            <person name="Nakamura H."/>
            <person name="Ohtoshi R."/>
            <person name="Tomita M."/>
            <person name="Numata K."/>
            <person name="Arakawa K."/>
        </authorList>
    </citation>
    <scope>NUCLEOTIDE SEQUENCE [LARGE SCALE GENOMIC DNA]</scope>
</reference>
<organism evidence="1 2">
    <name type="scientific">Eumeta variegata</name>
    <name type="common">Bagworm moth</name>
    <name type="synonym">Eumeta japonica</name>
    <dbReference type="NCBI Taxonomy" id="151549"/>
    <lineage>
        <taxon>Eukaryota</taxon>
        <taxon>Metazoa</taxon>
        <taxon>Ecdysozoa</taxon>
        <taxon>Arthropoda</taxon>
        <taxon>Hexapoda</taxon>
        <taxon>Insecta</taxon>
        <taxon>Pterygota</taxon>
        <taxon>Neoptera</taxon>
        <taxon>Endopterygota</taxon>
        <taxon>Lepidoptera</taxon>
        <taxon>Glossata</taxon>
        <taxon>Ditrysia</taxon>
        <taxon>Tineoidea</taxon>
        <taxon>Psychidae</taxon>
        <taxon>Oiketicinae</taxon>
        <taxon>Eumeta</taxon>
    </lineage>
</organism>
<dbReference type="Proteomes" id="UP000299102">
    <property type="component" value="Unassembled WGS sequence"/>
</dbReference>
<proteinExistence type="predicted"/>
<keyword evidence="2" id="KW-1185">Reference proteome</keyword>
<name>A0A4C1V6W0_EUMVA</name>
<dbReference type="AlphaFoldDB" id="A0A4C1V6W0"/>
<comment type="caution">
    <text evidence="1">The sequence shown here is derived from an EMBL/GenBank/DDBJ whole genome shotgun (WGS) entry which is preliminary data.</text>
</comment>
<evidence type="ECO:0000313" key="2">
    <source>
        <dbReference type="Proteomes" id="UP000299102"/>
    </source>
</evidence>
<sequence>MLFCRDIREQTRLFFSHSPVVFLRSRIRHINFETCALSCTFSTPPLSTKANLATVATPRAAIGPVTHKLGEGRYIPRREWRVSAAAGGCKSSVCDRTGRATSGLGFKITTPLICVARGGRGGGRAATRRPRSRAQLPAKLFPEIKLCCSSAITCFITIIIMR</sequence>
<dbReference type="EMBL" id="BGZK01000290">
    <property type="protein sequence ID" value="GBP34543.1"/>
    <property type="molecule type" value="Genomic_DNA"/>
</dbReference>
<evidence type="ECO:0000313" key="1">
    <source>
        <dbReference type="EMBL" id="GBP34543.1"/>
    </source>
</evidence>